<sequence>MSGFSAATRLPPKGCAQRCRQCSGRQVGRRLIESFAAQSATWATSFTALANLLIIAASSTRVVSGRSVMVSASAAARNQSAGESRKPRRTRDTVTQHQRRRLRGLVQQHPGHTAAELSAADRSMFALVLRATRKCCEIRTDGEGRYWAT</sequence>
<evidence type="ECO:0000313" key="3">
    <source>
        <dbReference type="Proteomes" id="UP000298513"/>
    </source>
</evidence>
<dbReference type="EMBL" id="SRRU01000002">
    <property type="protein sequence ID" value="TGN85556.1"/>
    <property type="molecule type" value="Genomic_DNA"/>
</dbReference>
<keyword evidence="3" id="KW-1185">Reference proteome</keyword>
<dbReference type="Proteomes" id="UP000298513">
    <property type="component" value="Unassembled WGS sequence"/>
</dbReference>
<dbReference type="AlphaFoldDB" id="A0A4Z1DLJ8"/>
<protein>
    <submittedName>
        <fullName evidence="2">Uncharacterized protein</fullName>
    </submittedName>
</protein>
<organism evidence="2 3">
    <name type="scientific">Streptomyces griseoluteus</name>
    <dbReference type="NCBI Taxonomy" id="29306"/>
    <lineage>
        <taxon>Bacteria</taxon>
        <taxon>Bacillati</taxon>
        <taxon>Actinomycetota</taxon>
        <taxon>Actinomycetes</taxon>
        <taxon>Kitasatosporales</taxon>
        <taxon>Streptomycetaceae</taxon>
        <taxon>Streptomyces</taxon>
    </lineage>
</organism>
<dbReference type="GeneID" id="91529251"/>
<evidence type="ECO:0000256" key="1">
    <source>
        <dbReference type="SAM" id="MobiDB-lite"/>
    </source>
</evidence>
<gene>
    <name evidence="2" type="ORF">E5082_05435</name>
</gene>
<dbReference type="RefSeq" id="WP_135790149.1">
    <property type="nucleotide sequence ID" value="NZ_BNBQ01000001.1"/>
</dbReference>
<accession>A0A4Z1DLJ8</accession>
<feature type="region of interest" description="Disordered" evidence="1">
    <location>
        <begin position="74"/>
        <end position="98"/>
    </location>
</feature>
<reference evidence="2 3" key="1">
    <citation type="submission" date="2019-04" db="EMBL/GenBank/DDBJ databases">
        <title>Streptomyces sp. nov. Bv016 isolated from bark of Buahinia variegata.</title>
        <authorList>
            <person name="Kanchanasin P."/>
            <person name="Tanasupawat S."/>
            <person name="Yuki M."/>
            <person name="Kudo T."/>
        </authorList>
    </citation>
    <scope>NUCLEOTIDE SEQUENCE [LARGE SCALE GENOMIC DNA]</scope>
    <source>
        <strain evidence="2 3">JCM 4765</strain>
    </source>
</reference>
<proteinExistence type="predicted"/>
<comment type="caution">
    <text evidence="2">The sequence shown here is derived from an EMBL/GenBank/DDBJ whole genome shotgun (WGS) entry which is preliminary data.</text>
</comment>
<evidence type="ECO:0000313" key="2">
    <source>
        <dbReference type="EMBL" id="TGN85556.1"/>
    </source>
</evidence>
<name>A0A4Z1DLJ8_STRGP</name>